<comment type="caution">
    <text evidence="4">The sequence shown here is derived from an EMBL/GenBank/DDBJ whole genome shotgun (WGS) entry which is preliminary data.</text>
</comment>
<organism evidence="4 5">
    <name type="scientific">Cladobotryum mycophilum</name>
    <dbReference type="NCBI Taxonomy" id="491253"/>
    <lineage>
        <taxon>Eukaryota</taxon>
        <taxon>Fungi</taxon>
        <taxon>Dikarya</taxon>
        <taxon>Ascomycota</taxon>
        <taxon>Pezizomycotina</taxon>
        <taxon>Sordariomycetes</taxon>
        <taxon>Hypocreomycetidae</taxon>
        <taxon>Hypocreales</taxon>
        <taxon>Hypocreaceae</taxon>
        <taxon>Cladobotryum</taxon>
    </lineage>
</organism>
<gene>
    <name evidence="4" type="ORF">PT974_07149</name>
</gene>
<name>A0ABR0SNP0_9HYPO</name>
<dbReference type="PANTHER" id="PTHR45348:SF5">
    <property type="entry name" value="OXIDOREDUCTASE, PUTATIVE (AFU_ORTHOLOGUE AFUA_8G01420)-RELATED"/>
    <property type="match status" value="1"/>
</dbReference>
<dbReference type="Proteomes" id="UP001338125">
    <property type="component" value="Unassembled WGS sequence"/>
</dbReference>
<evidence type="ECO:0000256" key="1">
    <source>
        <dbReference type="ARBA" id="ARBA00008072"/>
    </source>
</evidence>
<dbReference type="InterPro" id="IPR036291">
    <property type="entry name" value="NAD(P)-bd_dom_sf"/>
</dbReference>
<dbReference type="Gene3D" id="3.90.180.10">
    <property type="entry name" value="Medium-chain alcohol dehydrogenases, catalytic domain"/>
    <property type="match status" value="1"/>
</dbReference>
<dbReference type="Gene3D" id="3.40.50.720">
    <property type="entry name" value="NAD(P)-binding Rossmann-like Domain"/>
    <property type="match status" value="1"/>
</dbReference>
<evidence type="ECO:0000313" key="5">
    <source>
        <dbReference type="Proteomes" id="UP001338125"/>
    </source>
</evidence>
<evidence type="ECO:0000259" key="3">
    <source>
        <dbReference type="SMART" id="SM00829"/>
    </source>
</evidence>
<dbReference type="CDD" id="cd08249">
    <property type="entry name" value="enoyl_reductase_like"/>
    <property type="match status" value="1"/>
</dbReference>
<sequence length="347" mass="37167">MKEAIVHPDTSVTLHDVPVPTPSKDQVLIRVAAFGTNPKDWKYPKWKDYSHNAGDDVAGIVEAVGENVFEFKKGDRVAGFHVMGDPAGVFAEYSIVPAHTTFHIPESTSFEEAATIPLAALTAAIGLFHKLELPSPWQVKDEDTNIPLVIYGASTSVGAFAIKLASASKIHPIIAVGSSTSKFVTDEYLDPSKGDALVDYTAHKSPEALVSAIKEAITKAGVPDGRVYHAFDSVSEHGSYDKILSNVLAGAEDKSKRSLVATVLPQEGKNINGVEADMTSVGWSHSGGFAGTTFSNIWSALFGRGLQQGWFKPHPHEIIPGGLDGLEEALKKLKDGKVRAKKLVGKF</sequence>
<dbReference type="InterPro" id="IPR013154">
    <property type="entry name" value="ADH-like_N"/>
</dbReference>
<evidence type="ECO:0000313" key="4">
    <source>
        <dbReference type="EMBL" id="KAK5993713.1"/>
    </source>
</evidence>
<dbReference type="SUPFAM" id="SSF51735">
    <property type="entry name" value="NAD(P)-binding Rossmann-fold domains"/>
    <property type="match status" value="1"/>
</dbReference>
<protein>
    <submittedName>
        <fullName evidence="4">Trans-enoyl reductase fsr4</fullName>
    </submittedName>
</protein>
<dbReference type="SUPFAM" id="SSF50129">
    <property type="entry name" value="GroES-like"/>
    <property type="match status" value="1"/>
</dbReference>
<reference evidence="4 5" key="1">
    <citation type="submission" date="2024-01" db="EMBL/GenBank/DDBJ databases">
        <title>Complete genome of Cladobotryum mycophilum ATHUM6906.</title>
        <authorList>
            <person name="Christinaki A.C."/>
            <person name="Myridakis A.I."/>
            <person name="Kouvelis V.N."/>
        </authorList>
    </citation>
    <scope>NUCLEOTIDE SEQUENCE [LARGE SCALE GENOMIC DNA]</scope>
    <source>
        <strain evidence="4 5">ATHUM6906</strain>
    </source>
</reference>
<accession>A0ABR0SNP0</accession>
<dbReference type="Pfam" id="PF08240">
    <property type="entry name" value="ADH_N"/>
    <property type="match status" value="1"/>
</dbReference>
<comment type="similarity">
    <text evidence="1">Belongs to the zinc-containing alcohol dehydrogenase family.</text>
</comment>
<evidence type="ECO:0000256" key="2">
    <source>
        <dbReference type="ARBA" id="ARBA00023002"/>
    </source>
</evidence>
<dbReference type="SMART" id="SM00829">
    <property type="entry name" value="PKS_ER"/>
    <property type="match status" value="1"/>
</dbReference>
<dbReference type="InterPro" id="IPR047122">
    <property type="entry name" value="Trans-enoyl_RdTase-like"/>
</dbReference>
<dbReference type="InterPro" id="IPR020843">
    <property type="entry name" value="ER"/>
</dbReference>
<dbReference type="EMBL" id="JAVFKD010000012">
    <property type="protein sequence ID" value="KAK5993713.1"/>
    <property type="molecule type" value="Genomic_DNA"/>
</dbReference>
<dbReference type="InterPro" id="IPR011032">
    <property type="entry name" value="GroES-like_sf"/>
</dbReference>
<proteinExistence type="inferred from homology"/>
<keyword evidence="5" id="KW-1185">Reference proteome</keyword>
<dbReference type="PANTHER" id="PTHR45348">
    <property type="entry name" value="HYPOTHETICAL OXIDOREDUCTASE (EUROFUNG)"/>
    <property type="match status" value="1"/>
</dbReference>
<feature type="domain" description="Enoyl reductase (ER)" evidence="3">
    <location>
        <begin position="9"/>
        <end position="344"/>
    </location>
</feature>
<keyword evidence="2" id="KW-0560">Oxidoreductase</keyword>